<dbReference type="PANTHER" id="PTHR46937">
    <property type="entry name" value="FERREDOXIN-THIOREDOXIN REDUCTASE, VARIABLE CHAIN"/>
    <property type="match status" value="1"/>
</dbReference>
<keyword evidence="7" id="KW-1185">Reference proteome</keyword>
<dbReference type="KEGG" id="cep:Cri9333_1887"/>
<protein>
    <submittedName>
        <fullName evidence="6">Ferredoxin thioredoxin reductase alpha chain</fullName>
    </submittedName>
</protein>
<accession>K9W021</accession>
<evidence type="ECO:0000256" key="2">
    <source>
        <dbReference type="ARBA" id="ARBA00026011"/>
    </source>
</evidence>
<dbReference type="OrthoDB" id="462709at2"/>
<dbReference type="InterPro" id="IPR008990">
    <property type="entry name" value="Elect_transpt_acc-like_dom_sf"/>
</dbReference>
<evidence type="ECO:0000259" key="5">
    <source>
        <dbReference type="Pfam" id="PF02941"/>
    </source>
</evidence>
<comment type="similarity">
    <text evidence="4">Belongs to the ferredoxin thioredoxin reductase alpha subunit family.</text>
</comment>
<evidence type="ECO:0000256" key="3">
    <source>
        <dbReference type="ARBA" id="ARBA00034474"/>
    </source>
</evidence>
<dbReference type="EMBL" id="CP003620">
    <property type="protein sequence ID" value="AFZ12770.1"/>
    <property type="molecule type" value="Genomic_DNA"/>
</dbReference>
<dbReference type="InterPro" id="IPR044166">
    <property type="entry name" value="FTRV"/>
</dbReference>
<dbReference type="Proteomes" id="UP000010472">
    <property type="component" value="Chromosome"/>
</dbReference>
<dbReference type="GO" id="GO:0016491">
    <property type="term" value="F:oxidoreductase activity"/>
    <property type="evidence" value="ECO:0007669"/>
    <property type="project" value="UniProtKB-KW"/>
</dbReference>
<dbReference type="eggNOG" id="ENOG5032ZFB">
    <property type="taxonomic scope" value="Bacteria"/>
</dbReference>
<sequence length="74" mass="8726">MKVGDRVRVKNSVIVYHHPEHRGQPFDIKDQEGEVLAIVTEWQGRPVSANFPFQVKFQQKFRAHLRDDELELVE</sequence>
<dbReference type="AlphaFoldDB" id="K9W021"/>
<evidence type="ECO:0000313" key="6">
    <source>
        <dbReference type="EMBL" id="AFZ12770.1"/>
    </source>
</evidence>
<dbReference type="PANTHER" id="PTHR46937:SF4">
    <property type="entry name" value="FERREDOXIN-THIOREDOXIN REDUCTASE SUBUNIT A1, CHLOROPLASTIC"/>
    <property type="match status" value="1"/>
</dbReference>
<comment type="function">
    <text evidence="3">Variable subunit of the ferredoxin-thioredoxin reductase (FTR), which catalyzes the two-electron reduction of thioredoxins by the electrons provided by reduced ferredoxin.</text>
</comment>
<evidence type="ECO:0000256" key="4">
    <source>
        <dbReference type="ARBA" id="ARBA00034490"/>
    </source>
</evidence>
<organism evidence="6 7">
    <name type="scientific">Crinalium epipsammum PCC 9333</name>
    <dbReference type="NCBI Taxonomy" id="1173022"/>
    <lineage>
        <taxon>Bacteria</taxon>
        <taxon>Bacillati</taxon>
        <taxon>Cyanobacteriota</taxon>
        <taxon>Cyanophyceae</taxon>
        <taxon>Gomontiellales</taxon>
        <taxon>Gomontiellaceae</taxon>
        <taxon>Crinalium</taxon>
    </lineage>
</organism>
<proteinExistence type="inferred from homology"/>
<gene>
    <name evidence="6" type="ORF">Cri9333_1887</name>
</gene>
<dbReference type="Pfam" id="PF02941">
    <property type="entry name" value="FeThRed_A"/>
    <property type="match status" value="1"/>
</dbReference>
<dbReference type="SUPFAM" id="SSF50090">
    <property type="entry name" value="Electron transport accessory proteins"/>
    <property type="match status" value="1"/>
</dbReference>
<dbReference type="InterPro" id="IPR004207">
    <property type="entry name" value="Fd_thioredoxin_Rdtase_alpha"/>
</dbReference>
<dbReference type="RefSeq" id="WP_015202887.1">
    <property type="nucleotide sequence ID" value="NC_019753.1"/>
</dbReference>
<dbReference type="HOGENOM" id="CLU_171349_0_0_3"/>
<dbReference type="Gene3D" id="2.30.30.50">
    <property type="match status" value="1"/>
</dbReference>
<evidence type="ECO:0000313" key="7">
    <source>
        <dbReference type="Proteomes" id="UP000010472"/>
    </source>
</evidence>
<name>K9W021_9CYAN</name>
<comment type="subunit">
    <text evidence="2">Heterodimer of subunit A (variable subunit) and subunit B (catalytic subunit). Heterodimeric FTR forms a complex with ferredoxin and thioredoxin.</text>
</comment>
<dbReference type="PATRIC" id="fig|1173022.3.peg.2036"/>
<reference evidence="6 7" key="1">
    <citation type="submission" date="2012-06" db="EMBL/GenBank/DDBJ databases">
        <title>Finished chromosome of genome of Crinalium epipsammum PCC 9333.</title>
        <authorList>
            <consortium name="US DOE Joint Genome Institute"/>
            <person name="Gugger M."/>
            <person name="Coursin T."/>
            <person name="Rippka R."/>
            <person name="Tandeau De Marsac N."/>
            <person name="Huntemann M."/>
            <person name="Wei C.-L."/>
            <person name="Han J."/>
            <person name="Detter J.C."/>
            <person name="Han C."/>
            <person name="Tapia R."/>
            <person name="Davenport K."/>
            <person name="Daligault H."/>
            <person name="Erkkila T."/>
            <person name="Gu W."/>
            <person name="Munk A.C.C."/>
            <person name="Teshima H."/>
            <person name="Xu Y."/>
            <person name="Chain P."/>
            <person name="Chen A."/>
            <person name="Krypides N."/>
            <person name="Mavromatis K."/>
            <person name="Markowitz V."/>
            <person name="Szeto E."/>
            <person name="Ivanova N."/>
            <person name="Mikhailova N."/>
            <person name="Ovchinnikova G."/>
            <person name="Pagani I."/>
            <person name="Pati A."/>
            <person name="Goodwin L."/>
            <person name="Peters L."/>
            <person name="Pitluck S."/>
            <person name="Woyke T."/>
            <person name="Kerfeld C."/>
        </authorList>
    </citation>
    <scope>NUCLEOTIDE SEQUENCE [LARGE SCALE GENOMIC DNA]</scope>
    <source>
        <strain evidence="6 7">PCC 9333</strain>
    </source>
</reference>
<evidence type="ECO:0000256" key="1">
    <source>
        <dbReference type="ARBA" id="ARBA00023002"/>
    </source>
</evidence>
<dbReference type="GO" id="GO:0015979">
    <property type="term" value="P:photosynthesis"/>
    <property type="evidence" value="ECO:0007669"/>
    <property type="project" value="InterPro"/>
</dbReference>
<feature type="domain" description="Ferredoxin thioredoxin reductase alpha chain" evidence="5">
    <location>
        <begin position="3"/>
        <end position="69"/>
    </location>
</feature>
<keyword evidence="1" id="KW-0560">Oxidoreductase</keyword>
<dbReference type="STRING" id="1173022.Cri9333_1887"/>